<proteinExistence type="predicted"/>
<sequence>MTINEDHTFPTRKPEPDTMSTTTLADLLAGADAAGHDHAATEKNSGLQHIHNHATGSIVWFPTWKKYRETADWSVAVDGLAGDFSSGTAPAEESASELLAQDLDLLLTRAAASGDANIFVQENLVQHLTRTWAVGDAVAKAKGQDLPTGTTTPSIFADYPYDVYAQDGGVFATTLWNDIIDARRNQAIAEEAARKALKPVSRKALKNAARKAARR</sequence>
<name>L8TVW3_9MICC</name>
<accession>L8TVW3</accession>
<dbReference type="PATRIC" id="fig|683150.5.peg.535"/>
<organism evidence="1 2">
    <name type="scientific">Arthrobacter nitrophenolicus</name>
    <dbReference type="NCBI Taxonomy" id="683150"/>
    <lineage>
        <taxon>Bacteria</taxon>
        <taxon>Bacillati</taxon>
        <taxon>Actinomycetota</taxon>
        <taxon>Actinomycetes</taxon>
        <taxon>Micrococcales</taxon>
        <taxon>Micrococcaceae</taxon>
        <taxon>Arthrobacter</taxon>
    </lineage>
</organism>
<gene>
    <name evidence="1" type="ORF">G205_02653</name>
</gene>
<evidence type="ECO:0000313" key="1">
    <source>
        <dbReference type="EMBL" id="ELT45861.1"/>
    </source>
</evidence>
<dbReference type="Proteomes" id="UP000011189">
    <property type="component" value="Unassembled WGS sequence"/>
</dbReference>
<reference evidence="2" key="1">
    <citation type="journal article" date="2013" name="Genome Announc.">
        <title>Draft Genome Sequence of the 2-Chloro-4-Nitrophenol-Degrading Bacterium Arthrobacter sp. Strain SJCon.</title>
        <authorList>
            <person name="Vikram S."/>
            <person name="Kumar S."/>
            <person name="Vaidya B."/>
            <person name="Pinnaka A.K."/>
            <person name="Raghava G.P."/>
        </authorList>
    </citation>
    <scope>NUCLEOTIDE SEQUENCE [LARGE SCALE GENOMIC DNA]</scope>
    <source>
        <strain evidence="2">SJCon</strain>
    </source>
</reference>
<protein>
    <submittedName>
        <fullName evidence="1">Uncharacterized protein</fullName>
    </submittedName>
</protein>
<dbReference type="EMBL" id="AOFD01000004">
    <property type="protein sequence ID" value="ELT45861.1"/>
    <property type="molecule type" value="Genomic_DNA"/>
</dbReference>
<evidence type="ECO:0000313" key="2">
    <source>
        <dbReference type="Proteomes" id="UP000011189"/>
    </source>
</evidence>
<dbReference type="AlphaFoldDB" id="L8TVW3"/>
<comment type="caution">
    <text evidence="1">The sequence shown here is derived from an EMBL/GenBank/DDBJ whole genome shotgun (WGS) entry which is preliminary data.</text>
</comment>
<keyword evidence="2" id="KW-1185">Reference proteome</keyword>